<evidence type="ECO:0000256" key="1">
    <source>
        <dbReference type="ARBA" id="ARBA00004610"/>
    </source>
</evidence>
<feature type="transmembrane region" description="Helical" evidence="11">
    <location>
        <begin position="20"/>
        <end position="39"/>
    </location>
</feature>
<dbReference type="InterPro" id="IPR013092">
    <property type="entry name" value="Connexin_N"/>
</dbReference>
<evidence type="ECO:0000256" key="5">
    <source>
        <dbReference type="ARBA" id="ARBA00022868"/>
    </source>
</evidence>
<evidence type="ECO:0000256" key="8">
    <source>
        <dbReference type="ARBA" id="ARBA00023136"/>
    </source>
</evidence>
<dbReference type="PROSITE" id="PS00408">
    <property type="entry name" value="CONNEXINS_2"/>
    <property type="match status" value="1"/>
</dbReference>
<evidence type="ECO:0000313" key="15">
    <source>
        <dbReference type="Proteomes" id="UP001178461"/>
    </source>
</evidence>
<gene>
    <name evidence="14" type="ORF">PODLI_1B003789</name>
</gene>
<dbReference type="FunFam" id="1.20.1440.80:FF:000001">
    <property type="entry name" value="Gap junction alpha-1"/>
    <property type="match status" value="1"/>
</dbReference>
<evidence type="ECO:0000256" key="4">
    <source>
        <dbReference type="ARBA" id="ARBA00022692"/>
    </source>
</evidence>
<proteinExistence type="inferred from homology"/>
<dbReference type="InterPro" id="IPR017990">
    <property type="entry name" value="Connexin_CS"/>
</dbReference>
<dbReference type="GO" id="GO:0005243">
    <property type="term" value="F:gap junction channel activity"/>
    <property type="evidence" value="ECO:0007669"/>
    <property type="project" value="TreeGrafter"/>
</dbReference>
<feature type="transmembrane region" description="Helical" evidence="11">
    <location>
        <begin position="77"/>
        <end position="98"/>
    </location>
</feature>
<dbReference type="InterPro" id="IPR019570">
    <property type="entry name" value="Connexin_CCC"/>
</dbReference>
<comment type="function">
    <text evidence="9">One gap junction consists of a cluster of closely packed pairs of transmembrane channels, the connexons, through which materials of low MW diffuse from one cell to a neighboring cell.</text>
</comment>
<dbReference type="SMART" id="SM01089">
    <property type="entry name" value="Connexin_CCC"/>
    <property type="match status" value="1"/>
</dbReference>
<dbReference type="EMBL" id="OX395133">
    <property type="protein sequence ID" value="CAI5781721.1"/>
    <property type="molecule type" value="Genomic_DNA"/>
</dbReference>
<dbReference type="PANTHER" id="PTHR11984">
    <property type="entry name" value="CONNEXIN"/>
    <property type="match status" value="1"/>
</dbReference>
<feature type="region of interest" description="Disordered" evidence="10">
    <location>
        <begin position="264"/>
        <end position="283"/>
    </location>
</feature>
<keyword evidence="5 9" id="KW-0303">Gap junction</keyword>
<dbReference type="PANTHER" id="PTHR11984:SF29">
    <property type="entry name" value="GAP JUNCTION BETA-5 PROTEIN"/>
    <property type="match status" value="1"/>
</dbReference>
<protein>
    <recommendedName>
        <fullName evidence="9">Gap junction protein</fullName>
    </recommendedName>
</protein>
<accession>A0AA35PAF9</accession>
<dbReference type="Proteomes" id="UP001178461">
    <property type="component" value="Chromosome 8"/>
</dbReference>
<keyword evidence="4 9" id="KW-0812">Transmembrane</keyword>
<dbReference type="Pfam" id="PF00029">
    <property type="entry name" value="Connexin"/>
    <property type="match status" value="1"/>
</dbReference>
<comment type="similarity">
    <text evidence="9">Belongs to the connexin family.</text>
</comment>
<organism evidence="14 15">
    <name type="scientific">Podarcis lilfordi</name>
    <name type="common">Lilford's wall lizard</name>
    <dbReference type="NCBI Taxonomy" id="74358"/>
    <lineage>
        <taxon>Eukaryota</taxon>
        <taxon>Metazoa</taxon>
        <taxon>Chordata</taxon>
        <taxon>Craniata</taxon>
        <taxon>Vertebrata</taxon>
        <taxon>Euteleostomi</taxon>
        <taxon>Lepidosauria</taxon>
        <taxon>Squamata</taxon>
        <taxon>Bifurcata</taxon>
        <taxon>Unidentata</taxon>
        <taxon>Episquamata</taxon>
        <taxon>Laterata</taxon>
        <taxon>Lacertibaenia</taxon>
        <taxon>Lacertidae</taxon>
        <taxon>Podarcis</taxon>
    </lineage>
</organism>
<comment type="subcellular location">
    <subcellularLocation>
        <location evidence="1">Cell junction</location>
        <location evidence="1">Gap junction</location>
    </subcellularLocation>
    <subcellularLocation>
        <location evidence="2 9">Cell membrane</location>
        <topology evidence="2 9">Multi-pass membrane protein</topology>
    </subcellularLocation>
</comment>
<sequence length="283" mass="32283">MNWGSFQGLLTGVNKYSTAFGRIWLSVVFIFRLLVYIVAAEKVWGDDQKDFDCNTKQPGCPNVCYDHYFPISHIRLWALQLILVTCPSLLVIMHVAYLEAKLEKHKKKVGADYALRYPPGKKRGGLWWTYFLSLIFKSAVDIIFLYIFYHVFPNYTLPNVVKCSLDPCPNIVDCYIAKPTEKNIFTLFMISTACVCILLSLLEAFYLVGKRCKEHLQARSESHRRQDSEVFIMKKDPSSLPPGKHNPNEIGLEAFNSTDYKPSPFNFTSCPPQTALTSKTAPS</sequence>
<dbReference type="PRINTS" id="PR00206">
    <property type="entry name" value="CONNEXIN"/>
</dbReference>
<dbReference type="SMART" id="SM00037">
    <property type="entry name" value="CNX"/>
    <property type="match status" value="1"/>
</dbReference>
<evidence type="ECO:0000256" key="2">
    <source>
        <dbReference type="ARBA" id="ARBA00004651"/>
    </source>
</evidence>
<dbReference type="PROSITE" id="PS00407">
    <property type="entry name" value="CONNEXINS_1"/>
    <property type="match status" value="1"/>
</dbReference>
<evidence type="ECO:0000256" key="10">
    <source>
        <dbReference type="SAM" id="MobiDB-lite"/>
    </source>
</evidence>
<feature type="domain" description="Connexin N-terminal" evidence="12">
    <location>
        <begin position="42"/>
        <end position="75"/>
    </location>
</feature>
<evidence type="ECO:0000256" key="7">
    <source>
        <dbReference type="ARBA" id="ARBA00022989"/>
    </source>
</evidence>
<dbReference type="InterPro" id="IPR000500">
    <property type="entry name" value="Connexin"/>
</dbReference>
<keyword evidence="6" id="KW-0965">Cell junction</keyword>
<feature type="region of interest" description="Disordered" evidence="10">
    <location>
        <begin position="234"/>
        <end position="257"/>
    </location>
</feature>
<feature type="domain" description="Connexin cysteine-rich" evidence="13">
    <location>
        <begin position="140"/>
        <end position="207"/>
    </location>
</feature>
<dbReference type="Gene3D" id="1.20.1440.80">
    <property type="entry name" value="Gap junction channel protein cysteine-rich domain"/>
    <property type="match status" value="1"/>
</dbReference>
<evidence type="ECO:0000313" key="14">
    <source>
        <dbReference type="EMBL" id="CAI5781721.1"/>
    </source>
</evidence>
<evidence type="ECO:0000256" key="11">
    <source>
        <dbReference type="SAM" id="Phobius"/>
    </source>
</evidence>
<keyword evidence="15" id="KW-1185">Reference proteome</keyword>
<evidence type="ECO:0000256" key="9">
    <source>
        <dbReference type="RuleBase" id="RU000630"/>
    </source>
</evidence>
<evidence type="ECO:0000256" key="6">
    <source>
        <dbReference type="ARBA" id="ARBA00022949"/>
    </source>
</evidence>
<dbReference type="InterPro" id="IPR038359">
    <property type="entry name" value="Connexin_N_sf"/>
</dbReference>
<comment type="subunit">
    <text evidence="9">A connexon is composed of a hexamer of connexins.</text>
</comment>
<name>A0AA35PAF9_9SAUR</name>
<feature type="transmembrane region" description="Helical" evidence="11">
    <location>
        <begin position="184"/>
        <end position="209"/>
    </location>
</feature>
<feature type="transmembrane region" description="Helical" evidence="11">
    <location>
        <begin position="126"/>
        <end position="149"/>
    </location>
</feature>
<dbReference type="AlphaFoldDB" id="A0AA35PAF9"/>
<dbReference type="GO" id="GO:0005922">
    <property type="term" value="C:connexin complex"/>
    <property type="evidence" value="ECO:0007669"/>
    <property type="project" value="InterPro"/>
</dbReference>
<evidence type="ECO:0000259" key="13">
    <source>
        <dbReference type="SMART" id="SM01089"/>
    </source>
</evidence>
<keyword evidence="3" id="KW-1003">Cell membrane</keyword>
<evidence type="ECO:0000259" key="12">
    <source>
        <dbReference type="SMART" id="SM00037"/>
    </source>
</evidence>
<reference evidence="14" key="1">
    <citation type="submission" date="2022-12" db="EMBL/GenBank/DDBJ databases">
        <authorList>
            <person name="Alioto T."/>
            <person name="Alioto T."/>
            <person name="Gomez Garrido J."/>
        </authorList>
    </citation>
    <scope>NUCLEOTIDE SEQUENCE</scope>
</reference>
<keyword evidence="7 11" id="KW-1133">Transmembrane helix</keyword>
<evidence type="ECO:0000256" key="3">
    <source>
        <dbReference type="ARBA" id="ARBA00022475"/>
    </source>
</evidence>
<dbReference type="GO" id="GO:0007267">
    <property type="term" value="P:cell-cell signaling"/>
    <property type="evidence" value="ECO:0007669"/>
    <property type="project" value="TreeGrafter"/>
</dbReference>
<keyword evidence="8 11" id="KW-0472">Membrane</keyword>